<evidence type="ECO:0000313" key="2">
    <source>
        <dbReference type="EMBL" id="KAK2591298.1"/>
    </source>
</evidence>
<gene>
    <name evidence="2" type="ORF">QQS21_011016</name>
</gene>
<sequence length="197" mass="21711">MKDDCLIDNLIGLEVTSNGTVHREDDDDGGPGITSDDIISDLRETMITMKVTIDTMDKRINQLELDVNRLTMNGNRERPRNVAMIPNSTVQSSANNDDGADSFSNVSKARSDLLAPSGVNAPNTSMIRFAAPNPTIFSSKNWMSFKNNSAASNRGYDNKHSLWETAFASLMVACMRKYIEKSGESGHIVDEIVMMKT</sequence>
<organism evidence="2 3">
    <name type="scientific">Conoideocrella luteorostrata</name>
    <dbReference type="NCBI Taxonomy" id="1105319"/>
    <lineage>
        <taxon>Eukaryota</taxon>
        <taxon>Fungi</taxon>
        <taxon>Dikarya</taxon>
        <taxon>Ascomycota</taxon>
        <taxon>Pezizomycotina</taxon>
        <taxon>Sordariomycetes</taxon>
        <taxon>Hypocreomycetidae</taxon>
        <taxon>Hypocreales</taxon>
        <taxon>Clavicipitaceae</taxon>
        <taxon>Conoideocrella</taxon>
    </lineage>
</organism>
<comment type="caution">
    <text evidence="2">The sequence shown here is derived from an EMBL/GenBank/DDBJ whole genome shotgun (WGS) entry which is preliminary data.</text>
</comment>
<feature type="region of interest" description="Disordered" evidence="1">
    <location>
        <begin position="79"/>
        <end position="103"/>
    </location>
</feature>
<feature type="compositionally biased region" description="Polar residues" evidence="1">
    <location>
        <begin position="86"/>
        <end position="103"/>
    </location>
</feature>
<accession>A0AAJ0FU50</accession>
<proteinExistence type="predicted"/>
<reference evidence="2" key="1">
    <citation type="submission" date="2023-06" db="EMBL/GenBank/DDBJ databases">
        <title>Conoideocrella luteorostrata (Hypocreales: Clavicipitaceae), a potential biocontrol fungus for elongate hemlock scale in United States Christmas tree production areas.</title>
        <authorList>
            <person name="Barrett H."/>
            <person name="Lovett B."/>
            <person name="Macias A.M."/>
            <person name="Stajich J.E."/>
            <person name="Kasson M.T."/>
        </authorList>
    </citation>
    <scope>NUCLEOTIDE SEQUENCE</scope>
    <source>
        <strain evidence="2">ARSEF 14590</strain>
    </source>
</reference>
<dbReference type="Proteomes" id="UP001251528">
    <property type="component" value="Unassembled WGS sequence"/>
</dbReference>
<evidence type="ECO:0000256" key="1">
    <source>
        <dbReference type="SAM" id="MobiDB-lite"/>
    </source>
</evidence>
<dbReference type="EMBL" id="JASWJB010000347">
    <property type="protein sequence ID" value="KAK2591298.1"/>
    <property type="molecule type" value="Genomic_DNA"/>
</dbReference>
<keyword evidence="3" id="KW-1185">Reference proteome</keyword>
<evidence type="ECO:0000313" key="3">
    <source>
        <dbReference type="Proteomes" id="UP001251528"/>
    </source>
</evidence>
<name>A0AAJ0FU50_9HYPO</name>
<protein>
    <submittedName>
        <fullName evidence="2">Uncharacterized protein</fullName>
    </submittedName>
</protein>
<dbReference type="AlphaFoldDB" id="A0AAJ0FU50"/>